<feature type="transmembrane region" description="Helical" evidence="7">
    <location>
        <begin position="639"/>
        <end position="660"/>
    </location>
</feature>
<dbReference type="OrthoDB" id="5137249at2"/>
<feature type="domain" description="ABC3 transporter permease C-terminal" evidence="8">
    <location>
        <begin position="1000"/>
        <end position="1117"/>
    </location>
</feature>
<keyword evidence="3 7" id="KW-0812">Transmembrane</keyword>
<feature type="coiled-coil region" evidence="6">
    <location>
        <begin position="432"/>
        <end position="466"/>
    </location>
</feature>
<evidence type="ECO:0000256" key="7">
    <source>
        <dbReference type="SAM" id="Phobius"/>
    </source>
</evidence>
<dbReference type="Pfam" id="PF02687">
    <property type="entry name" value="FtsX"/>
    <property type="match status" value="2"/>
</dbReference>
<gene>
    <name evidence="9" type="ORF">SAMN02745243_01126</name>
</gene>
<dbReference type="GO" id="GO:0005886">
    <property type="term" value="C:plasma membrane"/>
    <property type="evidence" value="ECO:0007669"/>
    <property type="project" value="UniProtKB-SubCell"/>
</dbReference>
<dbReference type="Gene3D" id="1.10.287.1490">
    <property type="match status" value="1"/>
</dbReference>
<evidence type="ECO:0000256" key="4">
    <source>
        <dbReference type="ARBA" id="ARBA00022989"/>
    </source>
</evidence>
<accession>A0A1M6LAK1</accession>
<evidence type="ECO:0000256" key="1">
    <source>
        <dbReference type="ARBA" id="ARBA00004651"/>
    </source>
</evidence>
<feature type="coiled-coil region" evidence="6">
    <location>
        <begin position="250"/>
        <end position="407"/>
    </location>
</feature>
<feature type="transmembrane region" description="Helical" evidence="7">
    <location>
        <begin position="990"/>
        <end position="1016"/>
    </location>
</feature>
<evidence type="ECO:0000313" key="10">
    <source>
        <dbReference type="Proteomes" id="UP000184301"/>
    </source>
</evidence>
<evidence type="ECO:0000256" key="5">
    <source>
        <dbReference type="ARBA" id="ARBA00023136"/>
    </source>
</evidence>
<dbReference type="EMBL" id="FQZY01000014">
    <property type="protein sequence ID" value="SHJ68237.1"/>
    <property type="molecule type" value="Genomic_DNA"/>
</dbReference>
<evidence type="ECO:0000259" key="8">
    <source>
        <dbReference type="Pfam" id="PF02687"/>
    </source>
</evidence>
<feature type="domain" description="ABC3 transporter permease C-terminal" evidence="8">
    <location>
        <begin position="597"/>
        <end position="712"/>
    </location>
</feature>
<dbReference type="STRING" id="1121950.SAMN02745243_01126"/>
<evidence type="ECO:0000313" key="9">
    <source>
        <dbReference type="EMBL" id="SHJ68237.1"/>
    </source>
</evidence>
<keyword evidence="6" id="KW-0175">Coiled coil</keyword>
<sequence>MKKKALRKDFYMEIRKSLSRFLSIFFIVAIGVAFFSGIRSTEPDMRYSGDAYFDGQNLMDVKVVSTLGLTEDDVKAVGAVDGIQKVEAGYSVDALCNVNDSEKVVHITSILPSMNQLVVEKGRLPKKQNECVVDVDFIAGSDYKIGDTIRFTEGNDKNIKDTLKTDQYKIVGLVSSPCYISFYRGSSSIGTGTVGGFVAVPEKSFDSEVYTELYATVDGAKSLTAFTDGYNDRVEEVLDHVKEIKEERQTARYDEVVDEANEELDKAKKELSDAKSEADEKLADAKAKLDDGRQQLEDAKQKIADGKQTIAENTRQLYAKQAELDDSQAELSAKQEELYANQDELNGNQAELSAQQAELMAKQNELSAGQAELDEKSAGLQAGIEQLNQQADAVEQMKEQYAALEAGGATDPVTLQTMALLKAQIDAAEPQIQTTRTQLDEAGAQIQAAQAQIDAGQAQINDGQAQIDDGQAQINAGQAQIDDGQAQINAGQAQIDDGQNQINDGWAKIETAKAELASGETEIAENEKKLNDAQAEYDNAKAEADEKIADAEKKLADGQDEIEKIDHAKWYIYDRSTLTEYDGYGENADRMRAIGKVFPVLFFLVAALISLTTMTRMVEEQRTQIGTLKALGYGKGAIAFKYLGYAFIATMGGCITGVLIGEKIFPYIIIVAYGIMYQHMNIVLAPYNMYYAAMATAAAMGCTIVATTFACYKELRAQPAELMRPPAPKNGKRVFMERLPFIWKHLSFIWKATIRNLIRYKKRFFMTVFGIGGCMALLLVGFGLKDSIFDIALLQYNEIQVYDGMVIVKDEASDAVRSKLHDVLSNNKDVKGAAQTLLTQVTVEHGSKEKEIYLNVPEKVDSFSDYVRFEDRITKEKYTLNDDGVIMTEKTAKQLDVKAGDTIIVQDDVKGELKVKVTTICENYIGHYIYMTPGLYENLYGKEPLYNADYFELKKFDKATLRKTGEAALDEDAALGVSYTSDVEEQLDDMLASLNIVLVVLIISAGMLAFVVLYNLNNINITERKRELATLKVLGFYDKEVSSYVYRENVVLTFVGAGFGALLGRVLHRFIIVTVEIDNCMFGRNIDFSSYIYSVLITVAFSLFVNWVMYYKLKKINMVESLKSVE</sequence>
<feature type="transmembrane region" description="Helical" evidence="7">
    <location>
        <begin position="1091"/>
        <end position="1111"/>
    </location>
</feature>
<dbReference type="PANTHER" id="PTHR30287">
    <property type="entry name" value="MEMBRANE COMPONENT OF PREDICTED ABC SUPERFAMILY METABOLITE UPTAKE TRANSPORTER"/>
    <property type="match status" value="1"/>
</dbReference>
<keyword evidence="5 7" id="KW-0472">Membrane</keyword>
<dbReference type="RefSeq" id="WP_073106625.1">
    <property type="nucleotide sequence ID" value="NZ_FQZY01000014.1"/>
</dbReference>
<feature type="transmembrane region" description="Helical" evidence="7">
    <location>
        <begin position="1050"/>
        <end position="1071"/>
    </location>
</feature>
<feature type="transmembrane region" description="Helical" evidence="7">
    <location>
        <begin position="597"/>
        <end position="618"/>
    </location>
</feature>
<evidence type="ECO:0000256" key="6">
    <source>
        <dbReference type="SAM" id="Coils"/>
    </source>
</evidence>
<keyword evidence="4 7" id="KW-1133">Transmembrane helix</keyword>
<feature type="coiled-coil region" evidence="6">
    <location>
        <begin position="509"/>
        <end position="568"/>
    </location>
</feature>
<name>A0A1M6LAK1_9FIRM</name>
<dbReference type="AlphaFoldDB" id="A0A1M6LAK1"/>
<reference evidence="9 10" key="1">
    <citation type="submission" date="2016-11" db="EMBL/GenBank/DDBJ databases">
        <authorList>
            <person name="Jaros S."/>
            <person name="Januszkiewicz K."/>
            <person name="Wedrychowicz H."/>
        </authorList>
    </citation>
    <scope>NUCLEOTIDE SEQUENCE [LARGE SCALE GENOMIC DNA]</scope>
    <source>
        <strain evidence="9 10">DSM 15480</strain>
    </source>
</reference>
<evidence type="ECO:0000256" key="3">
    <source>
        <dbReference type="ARBA" id="ARBA00022692"/>
    </source>
</evidence>
<feature type="transmembrane region" description="Helical" evidence="7">
    <location>
        <begin position="764"/>
        <end position="784"/>
    </location>
</feature>
<protein>
    <submittedName>
        <fullName evidence="9">Putative ABC transport system permease protein</fullName>
    </submittedName>
</protein>
<evidence type="ECO:0000256" key="2">
    <source>
        <dbReference type="ARBA" id="ARBA00022475"/>
    </source>
</evidence>
<dbReference type="Proteomes" id="UP000184301">
    <property type="component" value="Unassembled WGS sequence"/>
</dbReference>
<organism evidence="9 10">
    <name type="scientific">Hespellia stercorisuis DSM 15480</name>
    <dbReference type="NCBI Taxonomy" id="1121950"/>
    <lineage>
        <taxon>Bacteria</taxon>
        <taxon>Bacillati</taxon>
        <taxon>Bacillota</taxon>
        <taxon>Clostridia</taxon>
        <taxon>Lachnospirales</taxon>
        <taxon>Lachnospiraceae</taxon>
        <taxon>Hespellia</taxon>
    </lineage>
</organism>
<keyword evidence="2" id="KW-1003">Cell membrane</keyword>
<dbReference type="InterPro" id="IPR003838">
    <property type="entry name" value="ABC3_permease_C"/>
</dbReference>
<dbReference type="PANTHER" id="PTHR30287:SF1">
    <property type="entry name" value="INNER MEMBRANE PROTEIN"/>
    <property type="match status" value="1"/>
</dbReference>
<proteinExistence type="predicted"/>
<feature type="transmembrane region" description="Helical" evidence="7">
    <location>
        <begin position="21"/>
        <end position="38"/>
    </location>
</feature>
<dbReference type="InterPro" id="IPR038766">
    <property type="entry name" value="Membrane_comp_ABC_pdt"/>
</dbReference>
<comment type="subcellular location">
    <subcellularLocation>
        <location evidence="1">Cell membrane</location>
        <topology evidence="1">Multi-pass membrane protein</topology>
    </subcellularLocation>
</comment>
<keyword evidence="10" id="KW-1185">Reference proteome</keyword>